<evidence type="ECO:0000256" key="4">
    <source>
        <dbReference type="ARBA" id="ARBA00022490"/>
    </source>
</evidence>
<comment type="subcellular location">
    <subcellularLocation>
        <location evidence="1">Cytoplasm</location>
        <location evidence="1">Cytosol</location>
    </subcellularLocation>
</comment>
<dbReference type="FunFam" id="3.40.50.620:FF:000084">
    <property type="entry name" value="arginine--tRNA ligase, cytoplasmic"/>
    <property type="match status" value="1"/>
</dbReference>
<dbReference type="HAMAP" id="MF_00123">
    <property type="entry name" value="Arg_tRNA_synth"/>
    <property type="match status" value="1"/>
</dbReference>
<keyword evidence="7 13" id="KW-0067">ATP-binding</keyword>
<evidence type="ECO:0000313" key="14">
    <source>
        <dbReference type="EMBL" id="CAD7227128.1"/>
    </source>
</evidence>
<keyword evidence="4" id="KW-0963">Cytoplasm</keyword>
<gene>
    <name evidence="14" type="ORF">CTOB1V02_LOCUS5037</name>
</gene>
<dbReference type="SUPFAM" id="SSF55190">
    <property type="entry name" value="Arginyl-tRNA synthetase (ArgRS), N-terminal 'additional' domain"/>
    <property type="match status" value="1"/>
</dbReference>
<dbReference type="Gene3D" id="3.30.1360.70">
    <property type="entry name" value="Arginyl tRNA synthetase N-terminal domain"/>
    <property type="match status" value="1"/>
</dbReference>
<dbReference type="SUPFAM" id="SSF52374">
    <property type="entry name" value="Nucleotidylyl transferase"/>
    <property type="match status" value="1"/>
</dbReference>
<evidence type="ECO:0000256" key="9">
    <source>
        <dbReference type="ARBA" id="ARBA00023146"/>
    </source>
</evidence>
<dbReference type="InterPro" id="IPR014729">
    <property type="entry name" value="Rossmann-like_a/b/a_fold"/>
</dbReference>
<dbReference type="SMART" id="SM01016">
    <property type="entry name" value="Arg_tRNA_synt_N"/>
    <property type="match status" value="1"/>
</dbReference>
<sequence length="666" mass="74921">MDQLMKVTVQQEQEVSKLNAEILVLEKRAVALGVEGLTFDAVEKEVMRLEKENSKMKYRLGILEAAATSTQDDGGMVPIVDTLVSIFSKAIELSFPGVSKSINPLITPSSKPQFGDFQFNSSMNIAQVLKTSGVKVSPRDVAEKLLVNLPKSPLVGKVEIAGPGFINVTLALEFVASEVNKLTSVGVRPPKRNAGSKKKVLVDFSSPNVAKEMHVGHLRSTVIGDCICRLLEFMGHEVLRINHLGDWGTQFGMLIAHLRDVHPDYLVTPPAVADLQAFYRESKKRFDSDAEFKKRAYAAVVALQSWEPSHIEAWKQIVSASEKEFANIYRRLQVQITNRGESFYQSRMNAVVEELKSKKLLEEDEGRFVMFGRLPVPLTVIKSDGGYTYDTSDMAAVKQRVEEERVTWIIYVTDAGQGDHFRTIFDCAEKAGWLDRSIVRVDHVPHGVVLGEDKKKLKTRSGDTVRLKDLLDEGVRRSEEKLIAKGRKEVLSESEWEDARDNVAYSCIKYNDLSHDRVSDYVFSFDKMLEDKGNTAAYLLYMLTRIRSISRGAGVAEEQVKEEANSKELKLDHPKEQKLAKVLVRLPDVLLRVENDLLPHQLCSYVYEVASTFSEFYESCYCVERNPKNPDVILKVNMNRLVLCQATAEVMTTVFDILGLMPVSKM</sequence>
<dbReference type="InterPro" id="IPR005148">
    <property type="entry name" value="Arg-tRNA-synth_N"/>
</dbReference>
<proteinExistence type="inferred from homology"/>
<keyword evidence="8 13" id="KW-0648">Protein biosynthesis</keyword>
<dbReference type="Pfam" id="PF03485">
    <property type="entry name" value="Arg_tRNA_synt_N"/>
    <property type="match status" value="1"/>
</dbReference>
<dbReference type="InterPro" id="IPR001412">
    <property type="entry name" value="aa-tRNA-synth_I_CS"/>
</dbReference>
<dbReference type="InterPro" id="IPR008909">
    <property type="entry name" value="DALR_anticod-bd"/>
</dbReference>
<dbReference type="PANTHER" id="PTHR11956:SF5">
    <property type="entry name" value="ARGININE--TRNA LIGASE, CYTOPLASMIC"/>
    <property type="match status" value="1"/>
</dbReference>
<dbReference type="PANTHER" id="PTHR11956">
    <property type="entry name" value="ARGINYL-TRNA SYNTHETASE"/>
    <property type="match status" value="1"/>
</dbReference>
<dbReference type="InterPro" id="IPR035684">
    <property type="entry name" value="ArgRS_core"/>
</dbReference>
<dbReference type="InterPro" id="IPR009080">
    <property type="entry name" value="tRNAsynth_Ia_anticodon-bd"/>
</dbReference>
<dbReference type="GO" id="GO:0005524">
    <property type="term" value="F:ATP binding"/>
    <property type="evidence" value="ECO:0007669"/>
    <property type="project" value="UniProtKB-KW"/>
</dbReference>
<evidence type="ECO:0000256" key="7">
    <source>
        <dbReference type="ARBA" id="ARBA00022840"/>
    </source>
</evidence>
<dbReference type="SMART" id="SM00836">
    <property type="entry name" value="DALR_1"/>
    <property type="match status" value="1"/>
</dbReference>
<dbReference type="CDD" id="cd00671">
    <property type="entry name" value="ArgRS_core"/>
    <property type="match status" value="1"/>
</dbReference>
<dbReference type="GO" id="GO:0004814">
    <property type="term" value="F:arginine-tRNA ligase activity"/>
    <property type="evidence" value="ECO:0007669"/>
    <property type="project" value="UniProtKB-EC"/>
</dbReference>
<dbReference type="InterPro" id="IPR036695">
    <property type="entry name" value="Arg-tRNA-synth_N_sf"/>
</dbReference>
<evidence type="ECO:0000256" key="2">
    <source>
        <dbReference type="ARBA" id="ARBA00005594"/>
    </source>
</evidence>
<reference evidence="14" key="1">
    <citation type="submission" date="2020-11" db="EMBL/GenBank/DDBJ databases">
        <authorList>
            <person name="Tran Van P."/>
        </authorList>
    </citation>
    <scope>NUCLEOTIDE SEQUENCE</scope>
</reference>
<evidence type="ECO:0000256" key="11">
    <source>
        <dbReference type="ARBA" id="ARBA00049339"/>
    </source>
</evidence>
<dbReference type="InterPro" id="IPR001278">
    <property type="entry name" value="Arg-tRNA-ligase"/>
</dbReference>
<comment type="similarity">
    <text evidence="2 13">Belongs to the class-I aminoacyl-tRNA synthetase family.</text>
</comment>
<dbReference type="FunFam" id="3.30.1360.70:FF:000002">
    <property type="entry name" value="arginine--tRNA ligase, cytoplasmic"/>
    <property type="match status" value="1"/>
</dbReference>
<dbReference type="EC" id="6.1.1.19" evidence="3"/>
<evidence type="ECO:0000256" key="8">
    <source>
        <dbReference type="ARBA" id="ARBA00022917"/>
    </source>
</evidence>
<accession>A0A7R8WDJ4</accession>
<dbReference type="OrthoDB" id="68056at2759"/>
<evidence type="ECO:0000256" key="13">
    <source>
        <dbReference type="RuleBase" id="RU363038"/>
    </source>
</evidence>
<dbReference type="Gene3D" id="3.40.50.620">
    <property type="entry name" value="HUPs"/>
    <property type="match status" value="1"/>
</dbReference>
<comment type="catalytic activity">
    <reaction evidence="11">
        <text>tRNA(Arg) + L-arginine + ATP = L-arginyl-tRNA(Arg) + AMP + diphosphate</text>
        <dbReference type="Rhea" id="RHEA:20301"/>
        <dbReference type="Rhea" id="RHEA-COMP:9658"/>
        <dbReference type="Rhea" id="RHEA-COMP:9673"/>
        <dbReference type="ChEBI" id="CHEBI:30616"/>
        <dbReference type="ChEBI" id="CHEBI:32682"/>
        <dbReference type="ChEBI" id="CHEBI:33019"/>
        <dbReference type="ChEBI" id="CHEBI:78442"/>
        <dbReference type="ChEBI" id="CHEBI:78513"/>
        <dbReference type="ChEBI" id="CHEBI:456215"/>
        <dbReference type="EC" id="6.1.1.19"/>
    </reaction>
</comment>
<evidence type="ECO:0000256" key="6">
    <source>
        <dbReference type="ARBA" id="ARBA00022741"/>
    </source>
</evidence>
<keyword evidence="6 13" id="KW-0547">Nucleotide-binding</keyword>
<dbReference type="AlphaFoldDB" id="A0A7R8WDJ4"/>
<dbReference type="Gene3D" id="1.10.730.10">
    <property type="entry name" value="Isoleucyl-tRNA Synthetase, Domain 1"/>
    <property type="match status" value="1"/>
</dbReference>
<name>A0A7R8WDJ4_9CRUS</name>
<dbReference type="EMBL" id="OB661041">
    <property type="protein sequence ID" value="CAD7227128.1"/>
    <property type="molecule type" value="Genomic_DNA"/>
</dbReference>
<organism evidence="14">
    <name type="scientific">Cyprideis torosa</name>
    <dbReference type="NCBI Taxonomy" id="163714"/>
    <lineage>
        <taxon>Eukaryota</taxon>
        <taxon>Metazoa</taxon>
        <taxon>Ecdysozoa</taxon>
        <taxon>Arthropoda</taxon>
        <taxon>Crustacea</taxon>
        <taxon>Oligostraca</taxon>
        <taxon>Ostracoda</taxon>
        <taxon>Podocopa</taxon>
        <taxon>Podocopida</taxon>
        <taxon>Cytherocopina</taxon>
        <taxon>Cytheroidea</taxon>
        <taxon>Cytherideidae</taxon>
        <taxon>Cyprideis</taxon>
    </lineage>
</organism>
<evidence type="ECO:0000256" key="1">
    <source>
        <dbReference type="ARBA" id="ARBA00004514"/>
    </source>
</evidence>
<dbReference type="SUPFAM" id="SSF47323">
    <property type="entry name" value="Anticodon-binding domain of a subclass of class I aminoacyl-tRNA synthetases"/>
    <property type="match status" value="1"/>
</dbReference>
<dbReference type="GO" id="GO:0006420">
    <property type="term" value="P:arginyl-tRNA aminoacylation"/>
    <property type="evidence" value="ECO:0007669"/>
    <property type="project" value="InterPro"/>
</dbReference>
<dbReference type="PROSITE" id="PS00178">
    <property type="entry name" value="AA_TRNA_LIGASE_I"/>
    <property type="match status" value="1"/>
</dbReference>
<protein>
    <recommendedName>
        <fullName evidence="12">Probable arginine--tRNA ligase, cytoplasmic</fullName>
        <ecNumber evidence="3">6.1.1.19</ecNumber>
    </recommendedName>
    <alternativeName>
        <fullName evidence="10">Arginyl-tRNA synthetase</fullName>
    </alternativeName>
</protein>
<dbReference type="FunFam" id="1.10.730.10:FF:000064">
    <property type="entry name" value="Probable arginine--tRNA ligase, cytoplasmic"/>
    <property type="match status" value="1"/>
</dbReference>
<dbReference type="NCBIfam" id="TIGR00456">
    <property type="entry name" value="argS"/>
    <property type="match status" value="1"/>
</dbReference>
<dbReference type="GO" id="GO:0017101">
    <property type="term" value="C:aminoacyl-tRNA synthetase multienzyme complex"/>
    <property type="evidence" value="ECO:0007669"/>
    <property type="project" value="UniProtKB-ARBA"/>
</dbReference>
<dbReference type="PRINTS" id="PR01038">
    <property type="entry name" value="TRNASYNTHARG"/>
</dbReference>
<evidence type="ECO:0000256" key="10">
    <source>
        <dbReference type="ARBA" id="ARBA00033033"/>
    </source>
</evidence>
<evidence type="ECO:0000256" key="5">
    <source>
        <dbReference type="ARBA" id="ARBA00022598"/>
    </source>
</evidence>
<keyword evidence="9 13" id="KW-0030">Aminoacyl-tRNA synthetase</keyword>
<evidence type="ECO:0000256" key="12">
    <source>
        <dbReference type="ARBA" id="ARBA00071644"/>
    </source>
</evidence>
<keyword evidence="5 13" id="KW-0436">Ligase</keyword>
<dbReference type="GO" id="GO:0005829">
    <property type="term" value="C:cytosol"/>
    <property type="evidence" value="ECO:0007669"/>
    <property type="project" value="UniProtKB-SubCell"/>
</dbReference>
<dbReference type="Pfam" id="PF00750">
    <property type="entry name" value="tRNA-synt_1d"/>
    <property type="match status" value="1"/>
</dbReference>
<evidence type="ECO:0000256" key="3">
    <source>
        <dbReference type="ARBA" id="ARBA00012837"/>
    </source>
</evidence>
<dbReference type="Pfam" id="PF05746">
    <property type="entry name" value="DALR_1"/>
    <property type="match status" value="1"/>
</dbReference>